<feature type="non-terminal residue" evidence="1">
    <location>
        <position position="175"/>
    </location>
</feature>
<dbReference type="Proteomes" id="UP000193689">
    <property type="component" value="Unassembled WGS sequence"/>
</dbReference>
<evidence type="ECO:0000313" key="1">
    <source>
        <dbReference type="EMBL" id="ORY65928.1"/>
    </source>
</evidence>
<dbReference type="GeneID" id="63770937"/>
<protein>
    <recommendedName>
        <fullName evidence="3">NADH-ubiquinone oxidoreductase 17.8 kDa subunit</fullName>
    </recommendedName>
</protein>
<dbReference type="OrthoDB" id="2120038at2759"/>
<keyword evidence="2" id="KW-1185">Reference proteome</keyword>
<dbReference type="PANTHER" id="PTHR42100">
    <property type="entry name" value="OXIDOREDUCTASE 178 KDA SUBUNIT, PUTATIVE (AFU_ORTHOLOGUE AFUA_8G04320)-RELATED"/>
    <property type="match status" value="1"/>
</dbReference>
<sequence>MQALRQRAACAARRVRPTTSVKNPRTVRTYVSESHDHHHHEAPKVEEKLGTAFYVFAGAVPAAILGYSISRPGANGEPSSLANFMRGFDYFAEDEARNTIRTQMLEQAAHDKHLFNYAGQNSAYIDLKTPELIGQGSPWAVPAGHVPNLDHVTEHYRKQFHAEEERKMKKLAAKA</sequence>
<dbReference type="STRING" id="1141098.A0A1Y2E306"/>
<dbReference type="PANTHER" id="PTHR42100:SF1">
    <property type="entry name" value="OXIDOREDUCTASE 178 KDA SUBUNIT, PUTATIVE (AFU_ORTHOLOGUE AFUA_8G04320)-RELATED"/>
    <property type="match status" value="1"/>
</dbReference>
<proteinExistence type="predicted"/>
<dbReference type="AlphaFoldDB" id="A0A1Y2E306"/>
<organism evidence="1 2">
    <name type="scientific">Pseudomassariella vexata</name>
    <dbReference type="NCBI Taxonomy" id="1141098"/>
    <lineage>
        <taxon>Eukaryota</taxon>
        <taxon>Fungi</taxon>
        <taxon>Dikarya</taxon>
        <taxon>Ascomycota</taxon>
        <taxon>Pezizomycotina</taxon>
        <taxon>Sordariomycetes</taxon>
        <taxon>Xylariomycetidae</taxon>
        <taxon>Amphisphaeriales</taxon>
        <taxon>Pseudomassariaceae</taxon>
        <taxon>Pseudomassariella</taxon>
    </lineage>
</organism>
<dbReference type="RefSeq" id="XP_040716892.1">
    <property type="nucleotide sequence ID" value="XM_040854725.1"/>
</dbReference>
<evidence type="ECO:0000313" key="2">
    <source>
        <dbReference type="Proteomes" id="UP000193689"/>
    </source>
</evidence>
<evidence type="ECO:0008006" key="3">
    <source>
        <dbReference type="Google" id="ProtNLM"/>
    </source>
</evidence>
<dbReference type="InParanoid" id="A0A1Y2E306"/>
<name>A0A1Y2E306_9PEZI</name>
<dbReference type="EMBL" id="MCFJ01000005">
    <property type="protein sequence ID" value="ORY65928.1"/>
    <property type="molecule type" value="Genomic_DNA"/>
</dbReference>
<accession>A0A1Y2E306</accession>
<comment type="caution">
    <text evidence="1">The sequence shown here is derived from an EMBL/GenBank/DDBJ whole genome shotgun (WGS) entry which is preliminary data.</text>
</comment>
<reference evidence="1 2" key="1">
    <citation type="submission" date="2016-07" db="EMBL/GenBank/DDBJ databases">
        <title>Pervasive Adenine N6-methylation of Active Genes in Fungi.</title>
        <authorList>
            <consortium name="DOE Joint Genome Institute"/>
            <person name="Mondo S.J."/>
            <person name="Dannebaum R.O."/>
            <person name="Kuo R.C."/>
            <person name="Labutti K."/>
            <person name="Haridas S."/>
            <person name="Kuo A."/>
            <person name="Salamov A."/>
            <person name="Ahrendt S.R."/>
            <person name="Lipzen A."/>
            <person name="Sullivan W."/>
            <person name="Andreopoulos W.B."/>
            <person name="Clum A."/>
            <person name="Lindquist E."/>
            <person name="Daum C."/>
            <person name="Ramamoorthy G.K."/>
            <person name="Gryganskyi A."/>
            <person name="Culley D."/>
            <person name="Magnuson J.K."/>
            <person name="James T.Y."/>
            <person name="O'Malley M.A."/>
            <person name="Stajich J.E."/>
            <person name="Spatafora J.W."/>
            <person name="Visel A."/>
            <person name="Grigoriev I.V."/>
        </authorList>
    </citation>
    <scope>NUCLEOTIDE SEQUENCE [LARGE SCALE GENOMIC DNA]</scope>
    <source>
        <strain evidence="1 2">CBS 129021</strain>
    </source>
</reference>
<gene>
    <name evidence="1" type="ORF">BCR38DRAFT_317382</name>
</gene>
<dbReference type="InterPro" id="IPR034444">
    <property type="entry name" value="Nuo17.8"/>
</dbReference>
<dbReference type="GO" id="GO:0005739">
    <property type="term" value="C:mitochondrion"/>
    <property type="evidence" value="ECO:0007669"/>
    <property type="project" value="InterPro"/>
</dbReference>